<evidence type="ECO:0000313" key="2">
    <source>
        <dbReference type="EMBL" id="RDX88931.1"/>
    </source>
</evidence>
<proteinExistence type="predicted"/>
<sequence length="453" mass="52081">MAASFDSFTLLHVPRDQNERVDLLAKLASTRRRGLQQSVIHENLSAPTIDKPEIQHNERRETWMDPIIEYLKYGKLPDDSAGSLKIQKEAPKYTLIEQHLYRRGFSYPFLRCVDNDEALYVIQEIHEGICGTHIEGRALAGKIAQAGCYWPTLKTNCMDYVKRCDRCQRFADVHQAPPEQLHVMASPWPFHKWGIDIFGPFPMAPGQVKFLMVVVDYFTKWIEAEPMSTITAERVKRFIWKKIVCCFGLPTEIVSDNGTQFASSITAKFCQDLHIRQSFTSVEHPQANGQAKAPNRVILRGLRRRFEEAKGRWVEELPQVLWSYHTTPHSTTGETPFRLTYGSEAMIPVEIGEPSPRTTLFETAANEEELRINLDLLQEVREIAHIKEYAPKARVARKYGQRVIHRDFEVKDLVLRKITLGAKKNKLTPKWEGPFRITGRVGKGAYRLEHLDG</sequence>
<dbReference type="EMBL" id="QJKJ01005804">
    <property type="protein sequence ID" value="RDX88931.1"/>
    <property type="molecule type" value="Genomic_DNA"/>
</dbReference>
<dbReference type="Pfam" id="PF00665">
    <property type="entry name" value="rve"/>
    <property type="match status" value="1"/>
</dbReference>
<dbReference type="OrthoDB" id="425619at2759"/>
<dbReference type="AlphaFoldDB" id="A0A371GEH2"/>
<organism evidence="2 3">
    <name type="scientific">Mucuna pruriens</name>
    <name type="common">Velvet bean</name>
    <name type="synonym">Dolichos pruriens</name>
    <dbReference type="NCBI Taxonomy" id="157652"/>
    <lineage>
        <taxon>Eukaryota</taxon>
        <taxon>Viridiplantae</taxon>
        <taxon>Streptophyta</taxon>
        <taxon>Embryophyta</taxon>
        <taxon>Tracheophyta</taxon>
        <taxon>Spermatophyta</taxon>
        <taxon>Magnoliopsida</taxon>
        <taxon>eudicotyledons</taxon>
        <taxon>Gunneridae</taxon>
        <taxon>Pentapetalae</taxon>
        <taxon>rosids</taxon>
        <taxon>fabids</taxon>
        <taxon>Fabales</taxon>
        <taxon>Fabaceae</taxon>
        <taxon>Papilionoideae</taxon>
        <taxon>50 kb inversion clade</taxon>
        <taxon>NPAAA clade</taxon>
        <taxon>indigoferoid/millettioid clade</taxon>
        <taxon>Phaseoleae</taxon>
        <taxon>Mucuna</taxon>
    </lineage>
</organism>
<protein>
    <submittedName>
        <fullName evidence="2">Tf2-6</fullName>
    </submittedName>
</protein>
<evidence type="ECO:0000313" key="3">
    <source>
        <dbReference type="Proteomes" id="UP000257109"/>
    </source>
</evidence>
<name>A0A371GEH2_MUCPR</name>
<dbReference type="InterPro" id="IPR012337">
    <property type="entry name" value="RNaseH-like_sf"/>
</dbReference>
<evidence type="ECO:0000259" key="1">
    <source>
        <dbReference type="PROSITE" id="PS50994"/>
    </source>
</evidence>
<dbReference type="PANTHER" id="PTHR48475:SF2">
    <property type="entry name" value="RIBONUCLEASE H"/>
    <property type="match status" value="1"/>
</dbReference>
<dbReference type="Gene3D" id="1.10.340.70">
    <property type="match status" value="1"/>
</dbReference>
<feature type="non-terminal residue" evidence="2">
    <location>
        <position position="1"/>
    </location>
</feature>
<dbReference type="GO" id="GO:0003676">
    <property type="term" value="F:nucleic acid binding"/>
    <property type="evidence" value="ECO:0007669"/>
    <property type="project" value="InterPro"/>
</dbReference>
<dbReference type="PROSITE" id="PS50994">
    <property type="entry name" value="INTEGRASE"/>
    <property type="match status" value="1"/>
</dbReference>
<dbReference type="Pfam" id="PF17921">
    <property type="entry name" value="Integrase_H2C2"/>
    <property type="match status" value="1"/>
</dbReference>
<reference evidence="2" key="1">
    <citation type="submission" date="2018-05" db="EMBL/GenBank/DDBJ databases">
        <title>Draft genome of Mucuna pruriens seed.</title>
        <authorList>
            <person name="Nnadi N.E."/>
            <person name="Vos R."/>
            <person name="Hasami M.H."/>
            <person name="Devisetty U.K."/>
            <person name="Aguiy J.C."/>
        </authorList>
    </citation>
    <scope>NUCLEOTIDE SEQUENCE [LARGE SCALE GENOMIC DNA]</scope>
    <source>
        <strain evidence="2">JCA_2017</strain>
    </source>
</reference>
<dbReference type="InterPro" id="IPR036397">
    <property type="entry name" value="RNaseH_sf"/>
</dbReference>
<gene>
    <name evidence="2" type="primary">Tf2-6</name>
    <name evidence="2" type="ORF">CR513_29407</name>
</gene>
<dbReference type="Gene3D" id="3.30.420.10">
    <property type="entry name" value="Ribonuclease H-like superfamily/Ribonuclease H"/>
    <property type="match status" value="1"/>
</dbReference>
<dbReference type="FunFam" id="3.30.420.10:FF:000032">
    <property type="entry name" value="Retrovirus-related Pol polyprotein from transposon 297-like Protein"/>
    <property type="match status" value="1"/>
</dbReference>
<dbReference type="Proteomes" id="UP000257109">
    <property type="component" value="Unassembled WGS sequence"/>
</dbReference>
<keyword evidence="3" id="KW-1185">Reference proteome</keyword>
<dbReference type="GO" id="GO:0015074">
    <property type="term" value="P:DNA integration"/>
    <property type="evidence" value="ECO:0007669"/>
    <property type="project" value="InterPro"/>
</dbReference>
<feature type="domain" description="Integrase catalytic" evidence="1">
    <location>
        <begin position="183"/>
        <end position="344"/>
    </location>
</feature>
<dbReference type="InterPro" id="IPR001584">
    <property type="entry name" value="Integrase_cat-core"/>
</dbReference>
<dbReference type="PANTHER" id="PTHR48475">
    <property type="entry name" value="RIBONUCLEASE H"/>
    <property type="match status" value="1"/>
</dbReference>
<dbReference type="SUPFAM" id="SSF53098">
    <property type="entry name" value="Ribonuclease H-like"/>
    <property type="match status" value="1"/>
</dbReference>
<accession>A0A371GEH2</accession>
<dbReference type="InterPro" id="IPR041588">
    <property type="entry name" value="Integrase_H2C2"/>
</dbReference>
<comment type="caution">
    <text evidence="2">The sequence shown here is derived from an EMBL/GenBank/DDBJ whole genome shotgun (WGS) entry which is preliminary data.</text>
</comment>